<dbReference type="AlphaFoldDB" id="A0A923KQA1"/>
<evidence type="ECO:0000313" key="4">
    <source>
        <dbReference type="EMBL" id="MBC3863668.1"/>
    </source>
</evidence>
<dbReference type="Gene3D" id="2.40.420.20">
    <property type="match status" value="1"/>
</dbReference>
<dbReference type="GO" id="GO:1990281">
    <property type="term" value="C:efflux pump complex"/>
    <property type="evidence" value="ECO:0007669"/>
    <property type="project" value="TreeGrafter"/>
</dbReference>
<feature type="domain" description="CusB-like beta-barrel" evidence="3">
    <location>
        <begin position="198"/>
        <end position="271"/>
    </location>
</feature>
<dbReference type="Gene3D" id="2.40.50.100">
    <property type="match status" value="1"/>
</dbReference>
<protein>
    <submittedName>
        <fullName evidence="4">Efflux RND transporter periplasmic adaptor subunit</fullName>
    </submittedName>
</protein>
<dbReference type="PANTHER" id="PTHR30469:SF11">
    <property type="entry name" value="BLL4320 PROTEIN"/>
    <property type="match status" value="1"/>
</dbReference>
<dbReference type="SUPFAM" id="SSF111369">
    <property type="entry name" value="HlyD-like secretion proteins"/>
    <property type="match status" value="1"/>
</dbReference>
<comment type="caution">
    <text evidence="4">The sequence shown here is derived from an EMBL/GenBank/DDBJ whole genome shotgun (WGS) entry which is preliminary data.</text>
</comment>
<organism evidence="4 5">
    <name type="scientific">Undibacterium jejuense</name>
    <dbReference type="NCBI Taxonomy" id="1344949"/>
    <lineage>
        <taxon>Bacteria</taxon>
        <taxon>Pseudomonadati</taxon>
        <taxon>Pseudomonadota</taxon>
        <taxon>Betaproteobacteria</taxon>
        <taxon>Burkholderiales</taxon>
        <taxon>Oxalobacteraceae</taxon>
        <taxon>Undibacterium</taxon>
    </lineage>
</organism>
<evidence type="ECO:0000313" key="5">
    <source>
        <dbReference type="Proteomes" id="UP000634011"/>
    </source>
</evidence>
<dbReference type="Proteomes" id="UP000634011">
    <property type="component" value="Unassembled WGS sequence"/>
</dbReference>
<dbReference type="RefSeq" id="WP_186913608.1">
    <property type="nucleotide sequence ID" value="NZ_JACOFV010000016.1"/>
</dbReference>
<dbReference type="GO" id="GO:0015562">
    <property type="term" value="F:efflux transmembrane transporter activity"/>
    <property type="evidence" value="ECO:0007669"/>
    <property type="project" value="TreeGrafter"/>
</dbReference>
<proteinExistence type="inferred from homology"/>
<sequence>MTKRMFIMLGCVVLLIAGLAFGKYLQIKQLIANAPKPGAQTVSAIKAEVLEWQPQISAVGTVTAFRGVEISSEVTGLVREVSFKSGQNVKRGDLLIQLNADSDIAQLRALEAAAELSATVLKRDQAQLAAEGVSQAQVDADAADLKSKRAQVAQQTANVEKKSIRAPFNGRLGITTVNPGQYINTGDKLVTLQTIDPVYIDFFVPQKQISSLKIGQNLKISSDSFAGQEFAGQVSSINPKIDTASRNVQVQATLSNQKQLLLPGMFANVALDVGDKNKFITLPQTSIAYNPYGSTVFVVKDGDKKDDNGNAIKVAQQVFVTTGATRGDQVAVLTGLQAGQLVVTSGQLKLKNGTPVVIDNSVQPKNSPNPTPQEH</sequence>
<dbReference type="Gene3D" id="2.40.30.170">
    <property type="match status" value="1"/>
</dbReference>
<dbReference type="FunFam" id="2.40.30.170:FF:000010">
    <property type="entry name" value="Efflux RND transporter periplasmic adaptor subunit"/>
    <property type="match status" value="1"/>
</dbReference>
<name>A0A923KQA1_9BURK</name>
<feature type="domain" description="Multidrug resistance protein MdtA-like barrel-sandwich hybrid" evidence="2">
    <location>
        <begin position="67"/>
        <end position="189"/>
    </location>
</feature>
<evidence type="ECO:0000259" key="3">
    <source>
        <dbReference type="Pfam" id="PF25954"/>
    </source>
</evidence>
<dbReference type="InterPro" id="IPR058792">
    <property type="entry name" value="Beta-barrel_RND_2"/>
</dbReference>
<keyword evidence="5" id="KW-1185">Reference proteome</keyword>
<dbReference type="InterPro" id="IPR058625">
    <property type="entry name" value="MdtA-like_BSH"/>
</dbReference>
<dbReference type="NCBIfam" id="TIGR01730">
    <property type="entry name" value="RND_mfp"/>
    <property type="match status" value="1"/>
</dbReference>
<accession>A0A923KQA1</accession>
<dbReference type="Gene3D" id="1.10.287.470">
    <property type="entry name" value="Helix hairpin bin"/>
    <property type="match status" value="1"/>
</dbReference>
<dbReference type="Pfam" id="PF25954">
    <property type="entry name" value="Beta-barrel_RND_2"/>
    <property type="match status" value="1"/>
</dbReference>
<dbReference type="EMBL" id="JACOFV010000016">
    <property type="protein sequence ID" value="MBC3863668.1"/>
    <property type="molecule type" value="Genomic_DNA"/>
</dbReference>
<dbReference type="InterPro" id="IPR006143">
    <property type="entry name" value="RND_pump_MFP"/>
</dbReference>
<comment type="similarity">
    <text evidence="1">Belongs to the membrane fusion protein (MFP) (TC 8.A.1) family.</text>
</comment>
<dbReference type="Pfam" id="PF25917">
    <property type="entry name" value="BSH_RND"/>
    <property type="match status" value="1"/>
</dbReference>
<dbReference type="PANTHER" id="PTHR30469">
    <property type="entry name" value="MULTIDRUG RESISTANCE PROTEIN MDTA"/>
    <property type="match status" value="1"/>
</dbReference>
<reference evidence="4" key="1">
    <citation type="submission" date="2020-08" db="EMBL/GenBank/DDBJ databases">
        <title>Novel species isolated from subtropical streams in China.</title>
        <authorList>
            <person name="Lu H."/>
        </authorList>
    </citation>
    <scope>NUCLEOTIDE SEQUENCE</scope>
    <source>
        <strain evidence="4">KACC 12607</strain>
    </source>
</reference>
<evidence type="ECO:0000259" key="2">
    <source>
        <dbReference type="Pfam" id="PF25917"/>
    </source>
</evidence>
<gene>
    <name evidence="4" type="ORF">H8K32_16290</name>
</gene>
<evidence type="ECO:0000256" key="1">
    <source>
        <dbReference type="ARBA" id="ARBA00009477"/>
    </source>
</evidence>